<dbReference type="Gene3D" id="3.30.565.10">
    <property type="entry name" value="Histidine kinase-like ATPase, C-terminal domain"/>
    <property type="match status" value="1"/>
</dbReference>
<dbReference type="InterPro" id="IPR036890">
    <property type="entry name" value="HATPase_C_sf"/>
</dbReference>
<dbReference type="Proteomes" id="UP000746503">
    <property type="component" value="Unassembled WGS sequence"/>
</dbReference>
<organism evidence="2 3">
    <name type="scientific">Streptomyces spiramenti</name>
    <dbReference type="NCBI Taxonomy" id="2720606"/>
    <lineage>
        <taxon>Bacteria</taxon>
        <taxon>Bacillati</taxon>
        <taxon>Actinomycetota</taxon>
        <taxon>Actinomycetes</taxon>
        <taxon>Kitasatosporales</taxon>
        <taxon>Streptomycetaceae</taxon>
        <taxon>Streptomyces</taxon>
    </lineage>
</organism>
<evidence type="ECO:0000313" key="3">
    <source>
        <dbReference type="Proteomes" id="UP000746503"/>
    </source>
</evidence>
<dbReference type="EMBL" id="JAAVJB010000057">
    <property type="protein sequence ID" value="NJP66557.1"/>
    <property type="molecule type" value="Genomic_DNA"/>
</dbReference>
<comment type="caution">
    <text evidence="2">The sequence shown here is derived from an EMBL/GenBank/DDBJ whole genome shotgun (WGS) entry which is preliminary data.</text>
</comment>
<feature type="region of interest" description="Disordered" evidence="1">
    <location>
        <begin position="1"/>
        <end position="24"/>
    </location>
</feature>
<feature type="compositionally biased region" description="Polar residues" evidence="1">
    <location>
        <begin position="1"/>
        <end position="16"/>
    </location>
</feature>
<keyword evidence="2" id="KW-0067">ATP-binding</keyword>
<proteinExistence type="predicted"/>
<evidence type="ECO:0000313" key="2">
    <source>
        <dbReference type="EMBL" id="NJP66557.1"/>
    </source>
</evidence>
<protein>
    <submittedName>
        <fullName evidence="2">ATP-binding protein</fullName>
    </submittedName>
</protein>
<accession>A0ABX1AQ31</accession>
<name>A0ABX1AQ31_9ACTN</name>
<evidence type="ECO:0000256" key="1">
    <source>
        <dbReference type="SAM" id="MobiDB-lite"/>
    </source>
</evidence>
<dbReference type="RefSeq" id="WP_167933082.1">
    <property type="nucleotide sequence ID" value="NZ_JAAVJB010000057.1"/>
</dbReference>
<dbReference type="GO" id="GO:0005524">
    <property type="term" value="F:ATP binding"/>
    <property type="evidence" value="ECO:0007669"/>
    <property type="project" value="UniProtKB-KW"/>
</dbReference>
<gene>
    <name evidence="2" type="ORF">HCJ92_09725</name>
</gene>
<keyword evidence="3" id="KW-1185">Reference proteome</keyword>
<keyword evidence="2" id="KW-0547">Nucleotide-binding</keyword>
<reference evidence="2 3" key="1">
    <citation type="submission" date="2020-03" db="EMBL/GenBank/DDBJ databases">
        <title>Draft genome of Streptomyces sp. ventii, isolated from the Axial Seamount in the Pacific Ocean, and resequencing of the two type strains Streptomyces lonarensis strain NCL 716 and Streptomyces bohaiensis strain 11A07.</title>
        <authorList>
            <person name="Loughran R.M."/>
            <person name="Pfannmuller K.M."/>
            <person name="Wasson B.J."/>
            <person name="Deadmond M.C."/>
            <person name="Paddock B.E."/>
            <person name="Koyack M.J."/>
            <person name="Gallegos D.A."/>
            <person name="Mitchell E.A."/>
            <person name="Ushijima B."/>
            <person name="Saw J.H."/>
            <person name="Mcphail K.L."/>
            <person name="Videau P."/>
        </authorList>
    </citation>
    <scope>NUCLEOTIDE SEQUENCE [LARGE SCALE GENOMIC DNA]</scope>
    <source>
        <strain evidence="3">5675061</strain>
    </source>
</reference>
<sequence>MPDNTAPDNTPPSGRRSTGPLPTRFVRCPPGRHDLRPPHAVDPDHAFTLPSALATPEIVREAVESVLGVHDISGRPADSLPDIAYELVWHACRFTPEGDSVHLTLRRHAGAFHLAVHDTHERHRHPQFSSRCDARRERSFHSCATLVADHHGTCGTSPAVAPARGTLTWLSLPTEPEPEPEPEARPGVR</sequence>